<dbReference type="EMBL" id="CM003528">
    <property type="protein sequence ID" value="RCV08738.1"/>
    <property type="molecule type" value="Genomic_DNA"/>
</dbReference>
<proteinExistence type="inferred from homology"/>
<dbReference type="FunFam" id="1.25.40.10:FF:001014">
    <property type="entry name" value="Pentatricopeptide repeat-containing protein"/>
    <property type="match status" value="1"/>
</dbReference>
<keyword evidence="3" id="KW-0809">Transit peptide</keyword>
<feature type="repeat" description="PPR" evidence="4">
    <location>
        <begin position="363"/>
        <end position="397"/>
    </location>
</feature>
<feature type="region of interest" description="Disordered" evidence="5">
    <location>
        <begin position="22"/>
        <end position="49"/>
    </location>
</feature>
<comment type="similarity">
    <text evidence="1">Belongs to the PPR family. P subfamily.</text>
</comment>
<dbReference type="AlphaFoldDB" id="A0A368PTG4"/>
<dbReference type="InterPro" id="IPR002885">
    <property type="entry name" value="PPR_rpt"/>
</dbReference>
<accession>A0A368PTG4</accession>
<gene>
    <name evidence="6" type="ORF">SETIT_1G351200v2</name>
</gene>
<dbReference type="Pfam" id="PF01535">
    <property type="entry name" value="PPR"/>
    <property type="match status" value="2"/>
</dbReference>
<dbReference type="PROSITE" id="PS51375">
    <property type="entry name" value="PPR"/>
    <property type="match status" value="2"/>
</dbReference>
<evidence type="ECO:0000256" key="5">
    <source>
        <dbReference type="SAM" id="MobiDB-lite"/>
    </source>
</evidence>
<sequence>MATVARRSGLAVADFLHLASRTPNPKPFSSSALSSSSSSAPPKTARVREDDLSRHLLRLRFRPPRGAAAAAVERWAQVRGHVSQLELHRAIVQLRGARRYEHALEVFSWMDSCNSLELSSWDHAARLGLIAKAHGTSQAEEYYKKLKSAAAKTAASFPLLHCYVTDRNVQKAESFMAELQSCGLPVDPHTFNEMMKLYVATYQYEKVLSVIDLMKRNNVPRNVLSYNLWMNACAQVSGVASVQSVFKEMVNDGMVEIGWSTYCTIANIFRMHGLTTKAQACLRKAETKLSPTGRLGYSFVMTCYAALNDTDGVMRLWEASKSVPGRIPNANYMTAMLCSIKVGDVGRAEWIFGSWEADCRKHDVRVSNVLLGAYVRNGWIEKAERLHIHILEKGARPNYKTWEILMEGYVQSKQMDKAADTMKKCLSLLKSCHWRPPLELLEAIAKHFEERGSADDAYRYTKVLQRFNLTSLPLYKSLLRAYINAGIVPPNILEMIAKDQIIMDEEMDRLIILAGKIDITCNGQPLTGTCNHQSVDFVN</sequence>
<dbReference type="Gene3D" id="1.25.40.10">
    <property type="entry name" value="Tetratricopeptide repeat domain"/>
    <property type="match status" value="2"/>
</dbReference>
<dbReference type="PANTHER" id="PTHR45717">
    <property type="entry name" value="OS12G0527900 PROTEIN"/>
    <property type="match status" value="1"/>
</dbReference>
<organism evidence="6">
    <name type="scientific">Setaria italica</name>
    <name type="common">Foxtail millet</name>
    <name type="synonym">Panicum italicum</name>
    <dbReference type="NCBI Taxonomy" id="4555"/>
    <lineage>
        <taxon>Eukaryota</taxon>
        <taxon>Viridiplantae</taxon>
        <taxon>Streptophyta</taxon>
        <taxon>Embryophyta</taxon>
        <taxon>Tracheophyta</taxon>
        <taxon>Spermatophyta</taxon>
        <taxon>Magnoliopsida</taxon>
        <taxon>Liliopsida</taxon>
        <taxon>Poales</taxon>
        <taxon>Poaceae</taxon>
        <taxon>PACMAD clade</taxon>
        <taxon>Panicoideae</taxon>
        <taxon>Panicodae</taxon>
        <taxon>Paniceae</taxon>
        <taxon>Cenchrinae</taxon>
        <taxon>Setaria</taxon>
    </lineage>
</organism>
<dbReference type="InterPro" id="IPR011990">
    <property type="entry name" value="TPR-like_helical_dom_sf"/>
</dbReference>
<dbReference type="STRING" id="4555.A0A368PTG4"/>
<feature type="repeat" description="PPR" evidence="4">
    <location>
        <begin position="187"/>
        <end position="221"/>
    </location>
</feature>
<reference evidence="6" key="2">
    <citation type="submission" date="2015-07" db="EMBL/GenBank/DDBJ databases">
        <authorList>
            <person name="Noorani M."/>
        </authorList>
    </citation>
    <scope>NUCLEOTIDE SEQUENCE</scope>
    <source>
        <strain evidence="6">Yugu1</strain>
    </source>
</reference>
<reference evidence="6" key="1">
    <citation type="journal article" date="2012" name="Nat. Biotechnol.">
        <title>Reference genome sequence of the model plant Setaria.</title>
        <authorList>
            <person name="Bennetzen J.L."/>
            <person name="Schmutz J."/>
            <person name="Wang H."/>
            <person name="Percifield R."/>
            <person name="Hawkins J."/>
            <person name="Pontaroli A.C."/>
            <person name="Estep M."/>
            <person name="Feng L."/>
            <person name="Vaughn J.N."/>
            <person name="Grimwood J."/>
            <person name="Jenkins J."/>
            <person name="Barry K."/>
            <person name="Lindquist E."/>
            <person name="Hellsten U."/>
            <person name="Deshpande S."/>
            <person name="Wang X."/>
            <person name="Wu X."/>
            <person name="Mitros T."/>
            <person name="Triplett J."/>
            <person name="Yang X."/>
            <person name="Ye C.Y."/>
            <person name="Mauro-Herrera M."/>
            <person name="Wang L."/>
            <person name="Li P."/>
            <person name="Sharma M."/>
            <person name="Sharma R."/>
            <person name="Ronald P.C."/>
            <person name="Panaud O."/>
            <person name="Kellogg E.A."/>
            <person name="Brutnell T.P."/>
            <person name="Doust A.N."/>
            <person name="Tuskan G.A."/>
            <person name="Rokhsar D."/>
            <person name="Devos K.M."/>
        </authorList>
    </citation>
    <scope>NUCLEOTIDE SEQUENCE [LARGE SCALE GENOMIC DNA]</scope>
    <source>
        <strain evidence="6">Yugu1</strain>
    </source>
</reference>
<dbReference type="KEGG" id="sita:101784226"/>
<evidence type="ECO:0008006" key="7">
    <source>
        <dbReference type="Google" id="ProtNLM"/>
    </source>
</evidence>
<dbReference type="OrthoDB" id="1146105at2759"/>
<feature type="compositionally biased region" description="Low complexity" evidence="5">
    <location>
        <begin position="29"/>
        <end position="40"/>
    </location>
</feature>
<protein>
    <recommendedName>
        <fullName evidence="7">Pentacotripeptide-repeat region of PRORP domain-containing protein</fullName>
    </recommendedName>
</protein>
<dbReference type="EMBL" id="CM003528">
    <property type="protein sequence ID" value="RCV08739.1"/>
    <property type="molecule type" value="Genomic_DNA"/>
</dbReference>
<evidence type="ECO:0000256" key="2">
    <source>
        <dbReference type="ARBA" id="ARBA00022737"/>
    </source>
</evidence>
<dbReference type="Pfam" id="PF13812">
    <property type="entry name" value="PPR_3"/>
    <property type="match status" value="1"/>
</dbReference>
<evidence type="ECO:0000256" key="3">
    <source>
        <dbReference type="ARBA" id="ARBA00022946"/>
    </source>
</evidence>
<dbReference type="PANTHER" id="PTHR45717:SF13">
    <property type="entry name" value="OS02G0796400 PROTEIN"/>
    <property type="match status" value="1"/>
</dbReference>
<evidence type="ECO:0000256" key="1">
    <source>
        <dbReference type="ARBA" id="ARBA00007626"/>
    </source>
</evidence>
<keyword evidence="2" id="KW-0677">Repeat</keyword>
<dbReference type="GO" id="GO:0003729">
    <property type="term" value="F:mRNA binding"/>
    <property type="evidence" value="ECO:0007669"/>
    <property type="project" value="UniProtKB-ARBA"/>
</dbReference>
<name>A0A368PTG4_SETIT</name>
<evidence type="ECO:0000256" key="4">
    <source>
        <dbReference type="PROSITE-ProRule" id="PRU00708"/>
    </source>
</evidence>
<dbReference type="NCBIfam" id="TIGR00756">
    <property type="entry name" value="PPR"/>
    <property type="match status" value="1"/>
</dbReference>
<evidence type="ECO:0000313" key="6">
    <source>
        <dbReference type="EMBL" id="RCV08738.1"/>
    </source>
</evidence>